<evidence type="ECO:0000313" key="2">
    <source>
        <dbReference type="Proteomes" id="UP000030889"/>
    </source>
</evidence>
<accession>A0ABR4YI32</accession>
<evidence type="ECO:0000313" key="1">
    <source>
        <dbReference type="EMBL" id="KHE39848.1"/>
    </source>
</evidence>
<keyword evidence="2" id="KW-1185">Reference proteome</keyword>
<reference evidence="1 2" key="1">
    <citation type="submission" date="2014-09" db="EMBL/GenBank/DDBJ databases">
        <title>Alistipes sp. 627, sp. nov., a novel member of the family Rikenellaceae isolated from human faeces.</title>
        <authorList>
            <person name="Shkoporov A.N."/>
            <person name="Chaplin A.V."/>
            <person name="Motuzova O.V."/>
            <person name="Kafarskaia L.I."/>
            <person name="Khokhlova E.V."/>
            <person name="Efimov B.A."/>
        </authorList>
    </citation>
    <scope>NUCLEOTIDE SEQUENCE [LARGE SCALE GENOMIC DNA]</scope>
    <source>
        <strain evidence="1 2">627</strain>
    </source>
</reference>
<protein>
    <submittedName>
        <fullName evidence="1">Uncharacterized protein</fullName>
    </submittedName>
</protein>
<organism evidence="1 2">
    <name type="scientific">Alistipes inops</name>
    <dbReference type="NCBI Taxonomy" id="1501391"/>
    <lineage>
        <taxon>Bacteria</taxon>
        <taxon>Pseudomonadati</taxon>
        <taxon>Bacteroidota</taxon>
        <taxon>Bacteroidia</taxon>
        <taxon>Bacteroidales</taxon>
        <taxon>Rikenellaceae</taxon>
        <taxon>Alistipes</taxon>
    </lineage>
</organism>
<sequence length="555" mass="63624">MGTYAFIMGQNVLNKNFKNFDHLMIIGVFPEENCIEHPGASGWFIYDERLNRLSKRTDIKIYGLALNDTISKAAMVASTIHEFGHASHFQSVLSTPESDRNKNYKKAENKMVESYAVTVQYYVSSLIYGRTKAGDLLQHDSHPDYTKVGPSLICNGVTVEDLQNTVIYSATFVEWMQKIWEVPRVQDKLDRSVFDLILDNPYRLILDNYNEMLKGPEHTSVGVKNDYYINSRYMGDVEVLSFEISGEGYNIESDAKQEHFYVTFSTRGKRTITLTVNHLKLNTVLRAVMEVDVADPPEIIACALSSTQPRIGDRNCYTIKNYPNTVIPYWSIGRYENRQFVDYSSHFFILDAPSEEYFYIVPRFGGKYVIQATYRTGISTYETLELEINVPTETVRMPGVVTPWPNDSTYITKVRAYLKNNGTAQKRIIYNAGPFYSISSDTLGGSYDFYAFSNLPFENHPNYSYIVPLYENKYQNNQFAYDTKIYSEWGNTANDTPVLCYIYSGVRPGAVPLYSIEEVRLENNVIVNAFRYVSTADKPNQQYTSTDPVTKKHIH</sequence>
<comment type="caution">
    <text evidence="1">The sequence shown here is derived from an EMBL/GenBank/DDBJ whole genome shotgun (WGS) entry which is preliminary data.</text>
</comment>
<dbReference type="EMBL" id="JRGF01000032">
    <property type="protein sequence ID" value="KHE39848.1"/>
    <property type="molecule type" value="Genomic_DNA"/>
</dbReference>
<name>A0ABR4YI32_9BACT</name>
<dbReference type="Proteomes" id="UP000030889">
    <property type="component" value="Unassembled WGS sequence"/>
</dbReference>
<proteinExistence type="predicted"/>
<gene>
    <name evidence="1" type="ORF">LG35_10210</name>
</gene>